<reference evidence="8 9" key="1">
    <citation type="submission" date="2017-11" db="EMBL/GenBank/DDBJ databases">
        <title>Animal gut microbial communities from fecal samples from Wisconsin, USA.</title>
        <authorList>
            <person name="Neumann A."/>
        </authorList>
    </citation>
    <scope>NUCLEOTIDE SEQUENCE [LARGE SCALE GENOMIC DNA]</scope>
    <source>
        <strain evidence="8 9">UWS3</strain>
    </source>
</reference>
<dbReference type="EMBL" id="PGEX01000001">
    <property type="protein sequence ID" value="PJJ40696.1"/>
    <property type="molecule type" value="Genomic_DNA"/>
</dbReference>
<keyword evidence="9" id="KW-1185">Reference proteome</keyword>
<dbReference type="CDD" id="cd08646">
    <property type="entry name" value="FMT_core_Met-tRNA-FMT_N"/>
    <property type="match status" value="1"/>
</dbReference>
<evidence type="ECO:0000256" key="1">
    <source>
        <dbReference type="ARBA" id="ARBA00010699"/>
    </source>
</evidence>
<dbReference type="InterPro" id="IPR005794">
    <property type="entry name" value="Fmt"/>
</dbReference>
<dbReference type="Pfam" id="PF02911">
    <property type="entry name" value="Formyl_trans_C"/>
    <property type="match status" value="1"/>
</dbReference>
<evidence type="ECO:0000313" key="9">
    <source>
        <dbReference type="Proteomes" id="UP000231134"/>
    </source>
</evidence>
<feature type="binding site" evidence="5">
    <location>
        <begin position="103"/>
        <end position="106"/>
    </location>
    <ligand>
        <name>(6S)-5,6,7,8-tetrahydrofolate</name>
        <dbReference type="ChEBI" id="CHEBI:57453"/>
    </ligand>
</feature>
<dbReference type="GO" id="GO:0005829">
    <property type="term" value="C:cytosol"/>
    <property type="evidence" value="ECO:0007669"/>
    <property type="project" value="TreeGrafter"/>
</dbReference>
<dbReference type="InterPro" id="IPR036477">
    <property type="entry name" value="Formyl_transf_N_sf"/>
</dbReference>
<evidence type="ECO:0000256" key="4">
    <source>
        <dbReference type="ARBA" id="ARBA00022917"/>
    </source>
</evidence>
<dbReference type="SUPFAM" id="SSF53328">
    <property type="entry name" value="Formyltransferase"/>
    <property type="match status" value="1"/>
</dbReference>
<gene>
    <name evidence="5" type="primary">fmt</name>
    <name evidence="8" type="ORF">BGX16_0633</name>
</gene>
<proteinExistence type="inferred from homology"/>
<comment type="caution">
    <text evidence="8">The sequence shown here is derived from an EMBL/GenBank/DDBJ whole genome shotgun (WGS) entry which is preliminary data.</text>
</comment>
<evidence type="ECO:0000313" key="8">
    <source>
        <dbReference type="EMBL" id="PJJ40696.1"/>
    </source>
</evidence>
<dbReference type="PANTHER" id="PTHR11138:SF5">
    <property type="entry name" value="METHIONYL-TRNA FORMYLTRANSFERASE, MITOCHONDRIAL"/>
    <property type="match status" value="1"/>
</dbReference>
<comment type="function">
    <text evidence="5">Attaches a formyl group to the free amino group of methionyl-tRNA(fMet). The formyl group appears to play a dual role in the initiator identity of N-formylmethionyl-tRNA by promoting its recognition by IF2 and preventing the misappropriation of this tRNA by the elongation apparatus.</text>
</comment>
<feature type="domain" description="Formyl transferase C-terminal" evidence="7">
    <location>
        <begin position="198"/>
        <end position="293"/>
    </location>
</feature>
<evidence type="ECO:0000259" key="6">
    <source>
        <dbReference type="Pfam" id="PF00551"/>
    </source>
</evidence>
<organism evidence="8 9">
    <name type="scientific">Hallerella succinigenes</name>
    <dbReference type="NCBI Taxonomy" id="1896222"/>
    <lineage>
        <taxon>Bacteria</taxon>
        <taxon>Pseudomonadati</taxon>
        <taxon>Fibrobacterota</taxon>
        <taxon>Fibrobacteria</taxon>
        <taxon>Fibrobacterales</taxon>
        <taxon>Fibrobacteraceae</taxon>
        <taxon>Hallerella</taxon>
    </lineage>
</organism>
<name>A0A2M9A4P4_9BACT</name>
<keyword evidence="3 5" id="KW-0808">Transferase</keyword>
<feature type="domain" description="Formyl transferase N-terminal" evidence="6">
    <location>
        <begin position="2"/>
        <end position="173"/>
    </location>
</feature>
<accession>A0A2M9A4P4</accession>
<dbReference type="GO" id="GO:0004479">
    <property type="term" value="F:methionyl-tRNA formyltransferase activity"/>
    <property type="evidence" value="ECO:0007669"/>
    <property type="project" value="UniProtKB-UniRule"/>
</dbReference>
<sequence length="307" mass="34005">MGTPDFAAHFLDHLSKGPHELVAVVTQPDRPVGRGRVLTAPPVKNKALELGLPVLQPVSVKEESFALDLERYKADLFVVVAFSILPKRVLGCSKFGAVNVHGSLLPKYRGAAPVQWAIAKGDEKTGVSVFLLDEKMDHGPLLEQREFSIDLFDTSEDVLNKMVEPGSEALDKALDRIAYGNIEELSPQEHEKASPAPKLKKDDGKIDFNMSALEIHNRIRAFYPWPGGFCSFNGKTVYFRKTIPHHSTWLNPGEARGDKEKLYVGTSNGVLEVTEIQLEGKRAMPAADFLRGIQKKDKDNLCFKTMA</sequence>
<dbReference type="EC" id="2.1.2.9" evidence="2 5"/>
<dbReference type="Gene3D" id="3.40.50.12230">
    <property type="match status" value="1"/>
</dbReference>
<dbReference type="PANTHER" id="PTHR11138">
    <property type="entry name" value="METHIONYL-TRNA FORMYLTRANSFERASE"/>
    <property type="match status" value="1"/>
</dbReference>
<dbReference type="InterPro" id="IPR044135">
    <property type="entry name" value="Met-tRNA-FMT_C"/>
</dbReference>
<evidence type="ECO:0000259" key="7">
    <source>
        <dbReference type="Pfam" id="PF02911"/>
    </source>
</evidence>
<comment type="similarity">
    <text evidence="1 5">Belongs to the Fmt family.</text>
</comment>
<protein>
    <recommendedName>
        <fullName evidence="2 5">Methionyl-tRNA formyltransferase</fullName>
        <ecNumber evidence="2 5">2.1.2.9</ecNumber>
    </recommendedName>
</protein>
<evidence type="ECO:0000256" key="5">
    <source>
        <dbReference type="HAMAP-Rule" id="MF_00182"/>
    </source>
</evidence>
<dbReference type="HAMAP" id="MF_00182">
    <property type="entry name" value="Formyl_trans"/>
    <property type="match status" value="1"/>
</dbReference>
<dbReference type="Proteomes" id="UP000231134">
    <property type="component" value="Unassembled WGS sequence"/>
</dbReference>
<dbReference type="CDD" id="cd08704">
    <property type="entry name" value="Met_tRNA_FMT_C"/>
    <property type="match status" value="1"/>
</dbReference>
<dbReference type="SUPFAM" id="SSF50486">
    <property type="entry name" value="FMT C-terminal domain-like"/>
    <property type="match status" value="1"/>
</dbReference>
<dbReference type="InterPro" id="IPR011034">
    <property type="entry name" value="Formyl_transferase-like_C_sf"/>
</dbReference>
<dbReference type="InterPro" id="IPR005793">
    <property type="entry name" value="Formyl_trans_C"/>
</dbReference>
<evidence type="ECO:0000256" key="3">
    <source>
        <dbReference type="ARBA" id="ARBA00022679"/>
    </source>
</evidence>
<dbReference type="Pfam" id="PF00551">
    <property type="entry name" value="Formyl_trans_N"/>
    <property type="match status" value="1"/>
</dbReference>
<dbReference type="NCBIfam" id="TIGR00460">
    <property type="entry name" value="fmt"/>
    <property type="match status" value="1"/>
</dbReference>
<evidence type="ECO:0000256" key="2">
    <source>
        <dbReference type="ARBA" id="ARBA00012261"/>
    </source>
</evidence>
<dbReference type="InterPro" id="IPR041711">
    <property type="entry name" value="Met-tRNA-FMT_N"/>
</dbReference>
<comment type="catalytic activity">
    <reaction evidence="5">
        <text>L-methionyl-tRNA(fMet) + (6R)-10-formyltetrahydrofolate = N-formyl-L-methionyl-tRNA(fMet) + (6S)-5,6,7,8-tetrahydrofolate + H(+)</text>
        <dbReference type="Rhea" id="RHEA:24380"/>
        <dbReference type="Rhea" id="RHEA-COMP:9952"/>
        <dbReference type="Rhea" id="RHEA-COMP:9953"/>
        <dbReference type="ChEBI" id="CHEBI:15378"/>
        <dbReference type="ChEBI" id="CHEBI:57453"/>
        <dbReference type="ChEBI" id="CHEBI:78530"/>
        <dbReference type="ChEBI" id="CHEBI:78844"/>
        <dbReference type="ChEBI" id="CHEBI:195366"/>
        <dbReference type="EC" id="2.1.2.9"/>
    </reaction>
</comment>
<dbReference type="InterPro" id="IPR002376">
    <property type="entry name" value="Formyl_transf_N"/>
</dbReference>
<keyword evidence="4 5" id="KW-0648">Protein biosynthesis</keyword>
<dbReference type="AlphaFoldDB" id="A0A2M9A4P4"/>